<organism evidence="1 2">
    <name type="scientific">Ixodes persulcatus</name>
    <name type="common">Taiga tick</name>
    <dbReference type="NCBI Taxonomy" id="34615"/>
    <lineage>
        <taxon>Eukaryota</taxon>
        <taxon>Metazoa</taxon>
        <taxon>Ecdysozoa</taxon>
        <taxon>Arthropoda</taxon>
        <taxon>Chelicerata</taxon>
        <taxon>Arachnida</taxon>
        <taxon>Acari</taxon>
        <taxon>Parasitiformes</taxon>
        <taxon>Ixodida</taxon>
        <taxon>Ixodoidea</taxon>
        <taxon>Ixodidae</taxon>
        <taxon>Ixodinae</taxon>
        <taxon>Ixodes</taxon>
    </lineage>
</organism>
<evidence type="ECO:0000313" key="2">
    <source>
        <dbReference type="Proteomes" id="UP000805193"/>
    </source>
</evidence>
<dbReference type="EMBL" id="JABSTQ010009321">
    <property type="protein sequence ID" value="KAG0430452.1"/>
    <property type="molecule type" value="Genomic_DNA"/>
</dbReference>
<evidence type="ECO:0000313" key="1">
    <source>
        <dbReference type="EMBL" id="KAG0430452.1"/>
    </source>
</evidence>
<proteinExistence type="predicted"/>
<sequence>MGFPMREKRKRGLANIDAVMDESLVLSSSSPPPPSMNSPSRPTRNDRKKRKKFEGNESNVENIDVVTVKQIESLNDSANPWGEDERVVTAATTTEDTWLEAACSSHHPRLKLVIIRSEICGSASSLERFRARRNRSVNFGRSPRKYRPQRITAHARRGPSTSAV</sequence>
<gene>
    <name evidence="1" type="ORF">HPB47_022695</name>
</gene>
<protein>
    <submittedName>
        <fullName evidence="1">Uncharacterized protein</fullName>
    </submittedName>
</protein>
<comment type="caution">
    <text evidence="1">The sequence shown here is derived from an EMBL/GenBank/DDBJ whole genome shotgun (WGS) entry which is preliminary data.</text>
</comment>
<keyword evidence="2" id="KW-1185">Reference proteome</keyword>
<accession>A0AC60Q9I2</accession>
<name>A0AC60Q9I2_IXOPE</name>
<dbReference type="Proteomes" id="UP000805193">
    <property type="component" value="Unassembled WGS sequence"/>
</dbReference>
<reference evidence="1 2" key="1">
    <citation type="journal article" date="2020" name="Cell">
        <title>Large-Scale Comparative Analyses of Tick Genomes Elucidate Their Genetic Diversity and Vector Capacities.</title>
        <authorList>
            <consortium name="Tick Genome and Microbiome Consortium (TIGMIC)"/>
            <person name="Jia N."/>
            <person name="Wang J."/>
            <person name="Shi W."/>
            <person name="Du L."/>
            <person name="Sun Y."/>
            <person name="Zhan W."/>
            <person name="Jiang J.F."/>
            <person name="Wang Q."/>
            <person name="Zhang B."/>
            <person name="Ji P."/>
            <person name="Bell-Sakyi L."/>
            <person name="Cui X.M."/>
            <person name="Yuan T.T."/>
            <person name="Jiang B.G."/>
            <person name="Yang W.F."/>
            <person name="Lam T.T."/>
            <person name="Chang Q.C."/>
            <person name="Ding S.J."/>
            <person name="Wang X.J."/>
            <person name="Zhu J.G."/>
            <person name="Ruan X.D."/>
            <person name="Zhao L."/>
            <person name="Wei J.T."/>
            <person name="Ye R.Z."/>
            <person name="Que T.C."/>
            <person name="Du C.H."/>
            <person name="Zhou Y.H."/>
            <person name="Cheng J.X."/>
            <person name="Dai P.F."/>
            <person name="Guo W.B."/>
            <person name="Han X.H."/>
            <person name="Huang E.J."/>
            <person name="Li L.F."/>
            <person name="Wei W."/>
            <person name="Gao Y.C."/>
            <person name="Liu J.Z."/>
            <person name="Shao H.Z."/>
            <person name="Wang X."/>
            <person name="Wang C.C."/>
            <person name="Yang T.C."/>
            <person name="Huo Q.B."/>
            <person name="Li W."/>
            <person name="Chen H.Y."/>
            <person name="Chen S.E."/>
            <person name="Zhou L.G."/>
            <person name="Ni X.B."/>
            <person name="Tian J.H."/>
            <person name="Sheng Y."/>
            <person name="Liu T."/>
            <person name="Pan Y.S."/>
            <person name="Xia L.Y."/>
            <person name="Li J."/>
            <person name="Zhao F."/>
            <person name="Cao W.C."/>
        </authorList>
    </citation>
    <scope>NUCLEOTIDE SEQUENCE [LARGE SCALE GENOMIC DNA]</scope>
    <source>
        <strain evidence="1">Iper-2018</strain>
    </source>
</reference>